<organism evidence="1 2">
    <name type="scientific">Fictibacillus norfolkensis</name>
    <dbReference type="NCBI Taxonomy" id="2762233"/>
    <lineage>
        <taxon>Bacteria</taxon>
        <taxon>Bacillati</taxon>
        <taxon>Bacillota</taxon>
        <taxon>Bacilli</taxon>
        <taxon>Bacillales</taxon>
        <taxon>Fictibacillaceae</taxon>
        <taxon>Fictibacillus</taxon>
    </lineage>
</organism>
<gene>
    <name evidence="1" type="ORF">H9648_15090</name>
</gene>
<dbReference type="Proteomes" id="UP000603641">
    <property type="component" value="Unassembled WGS sequence"/>
</dbReference>
<comment type="caution">
    <text evidence="1">The sequence shown here is derived from an EMBL/GenBank/DDBJ whole genome shotgun (WGS) entry which is preliminary data.</text>
</comment>
<proteinExistence type="predicted"/>
<sequence length="119" mass="13401">MFELVNGPLCAHRVFIVFDLGKEDGYDEADGLKVGSYAMWQTLGGTVFLTKIESEPREGVVIAKSSGIIIAENFRKELTKKKAVNFARKLQNIDGWSLLTNVMYDRIDTQINFNLLEAK</sequence>
<evidence type="ECO:0000313" key="2">
    <source>
        <dbReference type="Proteomes" id="UP000603641"/>
    </source>
</evidence>
<keyword evidence="2" id="KW-1185">Reference proteome</keyword>
<dbReference type="RefSeq" id="WP_191754624.1">
    <property type="nucleotide sequence ID" value="NZ_JACSQM010000007.1"/>
</dbReference>
<evidence type="ECO:0000313" key="1">
    <source>
        <dbReference type="EMBL" id="MBD7965384.1"/>
    </source>
</evidence>
<name>A0ABR8SQK5_9BACL</name>
<accession>A0ABR8SQK5</accession>
<dbReference type="EMBL" id="JACSQM010000007">
    <property type="protein sequence ID" value="MBD7965384.1"/>
    <property type="molecule type" value="Genomic_DNA"/>
</dbReference>
<reference evidence="1 2" key="1">
    <citation type="submission" date="2020-08" db="EMBL/GenBank/DDBJ databases">
        <title>A Genomic Blueprint of the Chicken Gut Microbiome.</title>
        <authorList>
            <person name="Gilroy R."/>
            <person name="Ravi A."/>
            <person name="Getino M."/>
            <person name="Pursley I."/>
            <person name="Horton D.L."/>
            <person name="Alikhan N.-F."/>
            <person name="Baker D."/>
            <person name="Gharbi K."/>
            <person name="Hall N."/>
            <person name="Watson M."/>
            <person name="Adriaenssens E.M."/>
            <person name="Foster-Nyarko E."/>
            <person name="Jarju S."/>
            <person name="Secka A."/>
            <person name="Antonio M."/>
            <person name="Oren A."/>
            <person name="Chaudhuri R."/>
            <person name="La Ragione R.M."/>
            <person name="Hildebrand F."/>
            <person name="Pallen M.J."/>
        </authorList>
    </citation>
    <scope>NUCLEOTIDE SEQUENCE [LARGE SCALE GENOMIC DNA]</scope>
    <source>
        <strain evidence="1 2">Sa2CUA10</strain>
    </source>
</reference>
<protein>
    <submittedName>
        <fullName evidence="1">Uncharacterized protein</fullName>
    </submittedName>
</protein>